<evidence type="ECO:0000259" key="9">
    <source>
        <dbReference type="PROSITE" id="PS51471"/>
    </source>
</evidence>
<dbReference type="PANTHER" id="PTHR31212">
    <property type="entry name" value="ALPHA-KETOGLUTARATE-DEPENDENT DIOXYGENASE ALKB HOMOLOG 3"/>
    <property type="match status" value="1"/>
</dbReference>
<keyword evidence="3" id="KW-0227">DNA damage</keyword>
<name>A0A4Z0M310_9GAMM</name>
<dbReference type="SUPFAM" id="SSF51197">
    <property type="entry name" value="Clavaminate synthase-like"/>
    <property type="match status" value="1"/>
</dbReference>
<keyword evidence="4" id="KW-0460">Magnesium</keyword>
<keyword evidence="7" id="KW-0408">Iron</keyword>
<dbReference type="InterPro" id="IPR027450">
    <property type="entry name" value="AlkB-like"/>
</dbReference>
<dbReference type="Proteomes" id="UP000298050">
    <property type="component" value="Unassembled WGS sequence"/>
</dbReference>
<keyword evidence="6" id="KW-0560">Oxidoreductase</keyword>
<dbReference type="Pfam" id="PF13532">
    <property type="entry name" value="2OG-FeII_Oxy_2"/>
    <property type="match status" value="1"/>
</dbReference>
<dbReference type="GO" id="GO:0046872">
    <property type="term" value="F:metal ion binding"/>
    <property type="evidence" value="ECO:0007669"/>
    <property type="project" value="UniProtKB-KW"/>
</dbReference>
<reference evidence="10 11" key="1">
    <citation type="submission" date="2019-04" db="EMBL/GenBank/DDBJ databases">
        <title>Taxonomy of novel Haliea sp. from mangrove soil of West Coast of India.</title>
        <authorList>
            <person name="Verma A."/>
            <person name="Kumar P."/>
            <person name="Krishnamurthi S."/>
        </authorList>
    </citation>
    <scope>NUCLEOTIDE SEQUENCE [LARGE SCALE GENOMIC DNA]</scope>
    <source>
        <strain evidence="10 11">SAOS-164</strain>
    </source>
</reference>
<dbReference type="InterPro" id="IPR005123">
    <property type="entry name" value="Oxoglu/Fe-dep_dioxygenase_dom"/>
</dbReference>
<dbReference type="GO" id="GO:0140097">
    <property type="term" value="F:catalytic activity, acting on DNA"/>
    <property type="evidence" value="ECO:0007669"/>
    <property type="project" value="UniProtKB-ARBA"/>
</dbReference>
<dbReference type="GO" id="GO:0016787">
    <property type="term" value="F:hydrolase activity"/>
    <property type="evidence" value="ECO:0007669"/>
    <property type="project" value="UniProtKB-ARBA"/>
</dbReference>
<gene>
    <name evidence="10" type="ORF">E4634_10840</name>
</gene>
<dbReference type="Gene3D" id="2.60.120.590">
    <property type="entry name" value="Alpha-ketoglutarate-dependent dioxygenase AlkB-like"/>
    <property type="match status" value="1"/>
</dbReference>
<organism evidence="10 11">
    <name type="scientific">Mangrovimicrobium sediminis</name>
    <dbReference type="NCBI Taxonomy" id="2562682"/>
    <lineage>
        <taxon>Bacteria</taxon>
        <taxon>Pseudomonadati</taxon>
        <taxon>Pseudomonadota</taxon>
        <taxon>Gammaproteobacteria</taxon>
        <taxon>Cellvibrionales</taxon>
        <taxon>Halieaceae</taxon>
        <taxon>Mangrovimicrobium</taxon>
    </lineage>
</organism>
<keyword evidence="2" id="KW-0479">Metal-binding</keyword>
<keyword evidence="11" id="KW-1185">Reference proteome</keyword>
<evidence type="ECO:0000256" key="4">
    <source>
        <dbReference type="ARBA" id="ARBA00022842"/>
    </source>
</evidence>
<evidence type="ECO:0000313" key="11">
    <source>
        <dbReference type="Proteomes" id="UP000298050"/>
    </source>
</evidence>
<dbReference type="AlphaFoldDB" id="A0A4Z0M310"/>
<dbReference type="InterPro" id="IPR032854">
    <property type="entry name" value="ALKBH3"/>
</dbReference>
<comment type="cofactor">
    <cofactor evidence="1">
        <name>Fe(2+)</name>
        <dbReference type="ChEBI" id="CHEBI:29033"/>
    </cofactor>
</comment>
<evidence type="ECO:0000313" key="10">
    <source>
        <dbReference type="EMBL" id="TGD73675.1"/>
    </source>
</evidence>
<evidence type="ECO:0000256" key="3">
    <source>
        <dbReference type="ARBA" id="ARBA00022763"/>
    </source>
</evidence>
<dbReference type="FunFam" id="2.60.120.590:FF:000004">
    <property type="entry name" value="DNA oxidative demethylase ALKBH2"/>
    <property type="match status" value="1"/>
</dbReference>
<dbReference type="PANTHER" id="PTHR31212:SF4">
    <property type="entry name" value="ALPHA-KETOGLUTARATE-DEPENDENT DIOXYGENASE ALKB HOMOLOG 3"/>
    <property type="match status" value="1"/>
</dbReference>
<dbReference type="OrthoDB" id="190276at2"/>
<evidence type="ECO:0000256" key="7">
    <source>
        <dbReference type="ARBA" id="ARBA00023004"/>
    </source>
</evidence>
<dbReference type="GO" id="GO:0032451">
    <property type="term" value="F:demethylase activity"/>
    <property type="evidence" value="ECO:0007669"/>
    <property type="project" value="UniProtKB-ARBA"/>
</dbReference>
<dbReference type="InterPro" id="IPR037151">
    <property type="entry name" value="AlkB-like_sf"/>
</dbReference>
<accession>A0A4Z0M310</accession>
<evidence type="ECO:0000256" key="6">
    <source>
        <dbReference type="ARBA" id="ARBA00023002"/>
    </source>
</evidence>
<comment type="caution">
    <text evidence="10">The sequence shown here is derived from an EMBL/GenBank/DDBJ whole genome shotgun (WGS) entry which is preliminary data.</text>
</comment>
<keyword evidence="8" id="KW-0234">DNA repair</keyword>
<evidence type="ECO:0000256" key="1">
    <source>
        <dbReference type="ARBA" id="ARBA00001954"/>
    </source>
</evidence>
<dbReference type="GO" id="GO:0006307">
    <property type="term" value="P:DNA alkylation repair"/>
    <property type="evidence" value="ECO:0007669"/>
    <property type="project" value="InterPro"/>
</dbReference>
<proteinExistence type="predicted"/>
<dbReference type="PROSITE" id="PS51471">
    <property type="entry name" value="FE2OG_OXY"/>
    <property type="match status" value="1"/>
</dbReference>
<sequence>MPGCPALSLLRGFLDDATSDSLYRRLRQEQAWPDNHYEVFGRRFTLPRLQTWHADAGIVYSYSDNLLVTRPWSALLSDLRQRVQGRLGAAFNAVLVNYYRDGDDYVGWHSDDERELGAQPLIASLSLGAPREFQFRRKGEGAAAGSVLLESGSLLVMEPAFQHDWQHCVPRVAAGEGRINLTFRLVLPPLVQG</sequence>
<evidence type="ECO:0000256" key="8">
    <source>
        <dbReference type="ARBA" id="ARBA00023204"/>
    </source>
</evidence>
<dbReference type="EMBL" id="SRLE01000007">
    <property type="protein sequence ID" value="TGD73675.1"/>
    <property type="molecule type" value="Genomic_DNA"/>
</dbReference>
<evidence type="ECO:0000256" key="2">
    <source>
        <dbReference type="ARBA" id="ARBA00022723"/>
    </source>
</evidence>
<dbReference type="GO" id="GO:0016705">
    <property type="term" value="F:oxidoreductase activity, acting on paired donors, with incorporation or reduction of molecular oxygen"/>
    <property type="evidence" value="ECO:0007669"/>
    <property type="project" value="UniProtKB-ARBA"/>
</dbReference>
<dbReference type="GO" id="GO:0051213">
    <property type="term" value="F:dioxygenase activity"/>
    <property type="evidence" value="ECO:0007669"/>
    <property type="project" value="UniProtKB-KW"/>
</dbReference>
<evidence type="ECO:0000256" key="5">
    <source>
        <dbReference type="ARBA" id="ARBA00022964"/>
    </source>
</evidence>
<keyword evidence="5 10" id="KW-0223">Dioxygenase</keyword>
<feature type="domain" description="Fe2OG dioxygenase" evidence="9">
    <location>
        <begin position="90"/>
        <end position="187"/>
    </location>
</feature>
<protein>
    <submittedName>
        <fullName evidence="10">Alpha-ketoglutarate-dependent dioxygenase AlkB</fullName>
    </submittedName>
</protein>